<gene>
    <name evidence="3" type="ORF">X801_07191</name>
</gene>
<dbReference type="EMBL" id="KV896125">
    <property type="protein sequence ID" value="OON16978.1"/>
    <property type="molecule type" value="Genomic_DNA"/>
</dbReference>
<dbReference type="SUPFAM" id="SSF57196">
    <property type="entry name" value="EGF/Laminin"/>
    <property type="match status" value="1"/>
</dbReference>
<evidence type="ECO:0000313" key="3">
    <source>
        <dbReference type="EMBL" id="OON16978.1"/>
    </source>
</evidence>
<dbReference type="Proteomes" id="UP000243686">
    <property type="component" value="Unassembled WGS sequence"/>
</dbReference>
<accession>A0A1S8WRA4</accession>
<dbReference type="InterPro" id="IPR001881">
    <property type="entry name" value="EGF-like_Ca-bd_dom"/>
</dbReference>
<dbReference type="Pfam" id="PF14670">
    <property type="entry name" value="FXa_inhibition"/>
    <property type="match status" value="1"/>
</dbReference>
<evidence type="ECO:0000313" key="4">
    <source>
        <dbReference type="Proteomes" id="UP000243686"/>
    </source>
</evidence>
<feature type="domain" description="EGF-like calcium-binding" evidence="2">
    <location>
        <begin position="21"/>
        <end position="61"/>
    </location>
</feature>
<feature type="non-terminal residue" evidence="3">
    <location>
        <position position="182"/>
    </location>
</feature>
<dbReference type="GO" id="GO:0005509">
    <property type="term" value="F:calcium ion binding"/>
    <property type="evidence" value="ECO:0007669"/>
    <property type="project" value="InterPro"/>
</dbReference>
<evidence type="ECO:0000256" key="1">
    <source>
        <dbReference type="ARBA" id="ARBA00023157"/>
    </source>
</evidence>
<dbReference type="AlphaFoldDB" id="A0A1S8WRA4"/>
<dbReference type="SMART" id="SM00179">
    <property type="entry name" value="EGF_CA"/>
    <property type="match status" value="1"/>
</dbReference>
<dbReference type="Gene3D" id="2.10.25.10">
    <property type="entry name" value="Laminin"/>
    <property type="match status" value="1"/>
</dbReference>
<keyword evidence="1" id="KW-1015">Disulfide bond</keyword>
<protein>
    <submittedName>
        <fullName evidence="3">EGF-like domain protein</fullName>
    </submittedName>
</protein>
<proteinExistence type="predicted"/>
<sequence length="182" mass="20202">SGFIRASFHSTMFLTTYMNPDIDECKYNRGGCMYFCENLPGGYRCACPSDMMLAADKISCVPFTSKVRSLSLVEPDATSVTGLRRVPASLSLPTLILANIRPTEIVNTFALHYQAIVTCVLADLDTDWRMTRNGVYVFYWKSQIHASSEMVDVRTFVSGQTPIVRNAPVARAMICKPTDAHA</sequence>
<feature type="non-terminal residue" evidence="3">
    <location>
        <position position="1"/>
    </location>
</feature>
<organism evidence="3 4">
    <name type="scientific">Opisthorchis viverrini</name>
    <name type="common">Southeast Asian liver fluke</name>
    <dbReference type="NCBI Taxonomy" id="6198"/>
    <lineage>
        <taxon>Eukaryota</taxon>
        <taxon>Metazoa</taxon>
        <taxon>Spiralia</taxon>
        <taxon>Lophotrochozoa</taxon>
        <taxon>Platyhelminthes</taxon>
        <taxon>Trematoda</taxon>
        <taxon>Digenea</taxon>
        <taxon>Opisthorchiida</taxon>
        <taxon>Opisthorchiata</taxon>
        <taxon>Opisthorchiidae</taxon>
        <taxon>Opisthorchis</taxon>
    </lineage>
</organism>
<dbReference type="CDD" id="cd00054">
    <property type="entry name" value="EGF_CA"/>
    <property type="match status" value="1"/>
</dbReference>
<keyword evidence="4" id="KW-1185">Reference proteome</keyword>
<evidence type="ECO:0000259" key="2">
    <source>
        <dbReference type="SMART" id="SM00179"/>
    </source>
</evidence>
<dbReference type="InterPro" id="IPR018097">
    <property type="entry name" value="EGF_Ca-bd_CS"/>
</dbReference>
<dbReference type="PROSITE" id="PS01187">
    <property type="entry name" value="EGF_CA"/>
    <property type="match status" value="1"/>
</dbReference>
<name>A0A1S8WRA4_OPIVI</name>
<reference evidence="3 4" key="1">
    <citation type="submission" date="2015-03" db="EMBL/GenBank/DDBJ databases">
        <title>Draft genome of the nematode, Opisthorchis viverrini.</title>
        <authorList>
            <person name="Mitreva M."/>
        </authorList>
    </citation>
    <scope>NUCLEOTIDE SEQUENCE [LARGE SCALE GENOMIC DNA]</scope>
    <source>
        <strain evidence="3">Khon Kaen</strain>
    </source>
</reference>